<reference evidence="1" key="1">
    <citation type="submission" date="2014-09" db="EMBL/GenBank/DDBJ databases">
        <authorList>
            <person name="Magalhaes I.L.F."/>
            <person name="Oliveira U."/>
            <person name="Santos F.R."/>
            <person name="Vidigal T.H.D.A."/>
            <person name="Brescovit A.D."/>
            <person name="Santos A.J."/>
        </authorList>
    </citation>
    <scope>NUCLEOTIDE SEQUENCE</scope>
    <source>
        <tissue evidence="1">Shoot tissue taken approximately 20 cm above the soil surface</tissue>
    </source>
</reference>
<sequence>MPIRSLLSTTKAISILLHSLKYTLIRKEHENNILSFSSYC</sequence>
<proteinExistence type="predicted"/>
<evidence type="ECO:0000313" key="1">
    <source>
        <dbReference type="EMBL" id="JAD41176.1"/>
    </source>
</evidence>
<reference evidence="1" key="2">
    <citation type="journal article" date="2015" name="Data Brief">
        <title>Shoot transcriptome of the giant reed, Arundo donax.</title>
        <authorList>
            <person name="Barrero R.A."/>
            <person name="Guerrero F.D."/>
            <person name="Moolhuijzen P."/>
            <person name="Goolsby J.A."/>
            <person name="Tidwell J."/>
            <person name="Bellgard S.E."/>
            <person name="Bellgard M.I."/>
        </authorList>
    </citation>
    <scope>NUCLEOTIDE SEQUENCE</scope>
    <source>
        <tissue evidence="1">Shoot tissue taken approximately 20 cm above the soil surface</tissue>
    </source>
</reference>
<protein>
    <submittedName>
        <fullName evidence="1">Uncharacterized protein</fullName>
    </submittedName>
</protein>
<dbReference type="EMBL" id="GBRH01256719">
    <property type="protein sequence ID" value="JAD41176.1"/>
    <property type="molecule type" value="Transcribed_RNA"/>
</dbReference>
<dbReference type="AlphaFoldDB" id="A0A0A8ZQW6"/>
<name>A0A0A8ZQW6_ARUDO</name>
<accession>A0A0A8ZQW6</accession>
<organism evidence="1">
    <name type="scientific">Arundo donax</name>
    <name type="common">Giant reed</name>
    <name type="synonym">Donax arundinaceus</name>
    <dbReference type="NCBI Taxonomy" id="35708"/>
    <lineage>
        <taxon>Eukaryota</taxon>
        <taxon>Viridiplantae</taxon>
        <taxon>Streptophyta</taxon>
        <taxon>Embryophyta</taxon>
        <taxon>Tracheophyta</taxon>
        <taxon>Spermatophyta</taxon>
        <taxon>Magnoliopsida</taxon>
        <taxon>Liliopsida</taxon>
        <taxon>Poales</taxon>
        <taxon>Poaceae</taxon>
        <taxon>PACMAD clade</taxon>
        <taxon>Arundinoideae</taxon>
        <taxon>Arundineae</taxon>
        <taxon>Arundo</taxon>
    </lineage>
</organism>